<dbReference type="EMBL" id="PYAG01000005">
    <property type="protein sequence ID" value="RAO37491.1"/>
    <property type="molecule type" value="Genomic_DNA"/>
</dbReference>
<organism evidence="1 2">
    <name type="scientific">Micromonospora saelicesensis</name>
    <dbReference type="NCBI Taxonomy" id="285676"/>
    <lineage>
        <taxon>Bacteria</taxon>
        <taxon>Bacillati</taxon>
        <taxon>Actinomycetota</taxon>
        <taxon>Actinomycetes</taxon>
        <taxon>Micromonosporales</taxon>
        <taxon>Micromonosporaceae</taxon>
        <taxon>Micromonospora</taxon>
    </lineage>
</organism>
<dbReference type="Proteomes" id="UP000249419">
    <property type="component" value="Unassembled WGS sequence"/>
</dbReference>
<name>A0A328NYI8_9ACTN</name>
<gene>
    <name evidence="1" type="ORF">PSN13_01473</name>
</gene>
<accession>A0A328NYI8</accession>
<dbReference type="Gene3D" id="3.40.30.10">
    <property type="entry name" value="Glutaredoxin"/>
    <property type="match status" value="1"/>
</dbReference>
<dbReference type="AlphaFoldDB" id="A0A328NYI8"/>
<dbReference type="Pfam" id="PF22234">
    <property type="entry name" value="Rv2466c-like"/>
    <property type="match status" value="1"/>
</dbReference>
<reference evidence="1 2" key="1">
    <citation type="submission" date="2018-03" db="EMBL/GenBank/DDBJ databases">
        <title>Defining the species Micromonospora saelicesensis and Micromonospora noduli under the framework of genomics.</title>
        <authorList>
            <person name="Riesco R."/>
            <person name="Trujillo M.E."/>
        </authorList>
    </citation>
    <scope>NUCLEOTIDE SEQUENCE [LARGE SCALE GENOMIC DNA]</scope>
    <source>
        <strain evidence="1 2">PSN13</strain>
    </source>
</reference>
<evidence type="ECO:0000313" key="1">
    <source>
        <dbReference type="EMBL" id="RAO37491.1"/>
    </source>
</evidence>
<dbReference type="InterPro" id="IPR036249">
    <property type="entry name" value="Thioredoxin-like_sf"/>
</dbReference>
<sequence>MEGKFPSVEDNFDRTSVPVVTVYVDPSCPFAWITSRWLMEVGRLRPIDLRFEVMSLSVLNEDRELEPWYRAFNDRAWGPARVCVAAAVHHSPAALARLYPALGRRIHDEGDKDFATVVPAALAEAGLPADLADAAHRSDLDPQMRAGTAKARKLVGEDLGTPTVVIDGVAFFGPVLTSIPRGEQALRVFDGTRLLAGCRAFSELKRARSDGLSFA</sequence>
<dbReference type="SUPFAM" id="SSF52833">
    <property type="entry name" value="Thioredoxin-like"/>
    <property type="match status" value="1"/>
</dbReference>
<dbReference type="InterPro" id="IPR053977">
    <property type="entry name" value="Rv2466c-like"/>
</dbReference>
<evidence type="ECO:0000313" key="2">
    <source>
        <dbReference type="Proteomes" id="UP000249419"/>
    </source>
</evidence>
<proteinExistence type="predicted"/>
<dbReference type="RefSeq" id="WP_373861990.1">
    <property type="nucleotide sequence ID" value="NZ_CP192017.1"/>
</dbReference>
<protein>
    <submittedName>
        <fullName evidence="1">Thioredoxin-like reductase</fullName>
    </submittedName>
</protein>
<comment type="caution">
    <text evidence="1">The sequence shown here is derived from an EMBL/GenBank/DDBJ whole genome shotgun (WGS) entry which is preliminary data.</text>
</comment>